<sequence length="31" mass="3644">MELKLSTLRRWLLQLCQSRSGQCLQQPPKDS</sequence>
<dbReference type="Proteomes" id="UP000243606">
    <property type="component" value="Unassembled WGS sequence"/>
</dbReference>
<dbReference type="STRING" id="425504.SAMN05216206_1608"/>
<protein>
    <submittedName>
        <fullName evidence="1">Uncharacterized protein</fullName>
    </submittedName>
</protein>
<dbReference type="AlphaFoldDB" id="A0A1I3FSK4"/>
<accession>A0A1I3FSK4</accession>
<keyword evidence="2" id="KW-1185">Reference proteome</keyword>
<organism evidence="1 2">
    <name type="scientific">Pseudomonas guineae</name>
    <dbReference type="NCBI Taxonomy" id="425504"/>
    <lineage>
        <taxon>Bacteria</taxon>
        <taxon>Pseudomonadati</taxon>
        <taxon>Pseudomonadota</taxon>
        <taxon>Gammaproteobacteria</taxon>
        <taxon>Pseudomonadales</taxon>
        <taxon>Pseudomonadaceae</taxon>
        <taxon>Pseudomonas</taxon>
    </lineage>
</organism>
<proteinExistence type="predicted"/>
<evidence type="ECO:0000313" key="1">
    <source>
        <dbReference type="EMBL" id="SFI14097.1"/>
    </source>
</evidence>
<evidence type="ECO:0000313" key="2">
    <source>
        <dbReference type="Proteomes" id="UP000243606"/>
    </source>
</evidence>
<reference evidence="2" key="1">
    <citation type="submission" date="2016-10" db="EMBL/GenBank/DDBJ databases">
        <authorList>
            <person name="Varghese N."/>
            <person name="Submissions S."/>
        </authorList>
    </citation>
    <scope>NUCLEOTIDE SEQUENCE [LARGE SCALE GENOMIC DNA]</scope>
    <source>
        <strain evidence="2">LMG 24016</strain>
    </source>
</reference>
<dbReference type="EMBL" id="FOQL01000001">
    <property type="protein sequence ID" value="SFI14097.1"/>
    <property type="molecule type" value="Genomic_DNA"/>
</dbReference>
<gene>
    <name evidence="1" type="ORF">SAMN05216206_1608</name>
</gene>
<name>A0A1I3FSK4_9PSED</name>